<dbReference type="SUPFAM" id="SSF52058">
    <property type="entry name" value="L domain-like"/>
    <property type="match status" value="1"/>
</dbReference>
<evidence type="ECO:0000256" key="2">
    <source>
        <dbReference type="ARBA" id="ARBA00022614"/>
    </source>
</evidence>
<feature type="transmembrane region" description="Helical" evidence="9">
    <location>
        <begin position="251"/>
        <end position="273"/>
    </location>
</feature>
<dbReference type="Proteomes" id="UP000554482">
    <property type="component" value="Unassembled WGS sequence"/>
</dbReference>
<reference evidence="12 13" key="1">
    <citation type="submission" date="2020-06" db="EMBL/GenBank/DDBJ databases">
        <title>Transcriptomic and genomic resources for Thalictrum thalictroides and T. hernandezii: Facilitating candidate gene discovery in an emerging model plant lineage.</title>
        <authorList>
            <person name="Arias T."/>
            <person name="Riano-Pachon D.M."/>
            <person name="Di Stilio V.S."/>
        </authorList>
    </citation>
    <scope>NUCLEOTIDE SEQUENCE [LARGE SCALE GENOMIC DNA]</scope>
    <source>
        <strain evidence="13">cv. WT478/WT964</strain>
        <tissue evidence="12">Leaves</tissue>
    </source>
</reference>
<keyword evidence="12" id="KW-0675">Receptor</keyword>
<dbReference type="Pfam" id="PF08263">
    <property type="entry name" value="LRRNT_2"/>
    <property type="match status" value="1"/>
</dbReference>
<dbReference type="GO" id="GO:0004672">
    <property type="term" value="F:protein kinase activity"/>
    <property type="evidence" value="ECO:0007669"/>
    <property type="project" value="InterPro"/>
</dbReference>
<dbReference type="AlphaFoldDB" id="A0A7J6VEF7"/>
<keyword evidence="7" id="KW-0547">Nucleotide-binding</keyword>
<dbReference type="PROSITE" id="PS00107">
    <property type="entry name" value="PROTEIN_KINASE_ATP"/>
    <property type="match status" value="1"/>
</dbReference>
<dbReference type="InterPro" id="IPR017441">
    <property type="entry name" value="Protein_kinase_ATP_BS"/>
</dbReference>
<dbReference type="EMBL" id="JABWDY010034534">
    <property type="protein sequence ID" value="KAF5182605.1"/>
    <property type="molecule type" value="Genomic_DNA"/>
</dbReference>
<dbReference type="InterPro" id="IPR001611">
    <property type="entry name" value="Leu-rich_rpt"/>
</dbReference>
<dbReference type="PANTHER" id="PTHR48007">
    <property type="entry name" value="LEUCINE-RICH REPEAT RECEPTOR-LIKE PROTEIN KINASE PXC1"/>
    <property type="match status" value="1"/>
</dbReference>
<evidence type="ECO:0000256" key="4">
    <source>
        <dbReference type="ARBA" id="ARBA00022737"/>
    </source>
</evidence>
<keyword evidence="12" id="KW-0808">Transferase</keyword>
<keyword evidence="4" id="KW-0677">Repeat</keyword>
<gene>
    <name evidence="12" type="ORF">FRX31_027808</name>
</gene>
<dbReference type="SUPFAM" id="SSF56112">
    <property type="entry name" value="Protein kinase-like (PK-like)"/>
    <property type="match status" value="1"/>
</dbReference>
<evidence type="ECO:0000256" key="8">
    <source>
        <dbReference type="SAM" id="MobiDB-lite"/>
    </source>
</evidence>
<evidence type="ECO:0000256" key="10">
    <source>
        <dbReference type="SAM" id="SignalP"/>
    </source>
</evidence>
<sequence>MGRLAYWVFFVFFIFHLHRVVSVENEVKQALINFLEKLSSSNNDLIDPSVGWNMSSDPCNDQWKGVSCNNQSTSVKKIILDNLNLSGSFDAESICSVQSITVLSFNNNSITGEIPEAISNCKQLTHFYASDNRFVGSLPDSFSRLSNLKRLVIDNNSFSGKLPDLPRISGLITFLAVNNQFSGDIPKFDFFNLQQFNISFNNFSGPVPDLNGRFNASCLLGNPGLCGEPLFLACTSLSLKKKSNGISTEKALMYSGYVLLVLIFVSAVAFNLIRRYKNKDKTSKGTSRDSSSSKTSKGTSTDKSGVSRSEYSTTSGESGMGGTSLIILTSPVANDLRFEDLLKAPAELLGRGKHGSLYKVTLDDGTTLVVKRIKDWAISGEDFRKRMEKVDKVKHPNVLPAVAFYCSKEEKLMVYDYQENGSLFKLLHGSQNGQTFDWNSRLSVAASIADGLAFMHENFLEDRIAHGNLKSTNILFDRNMNPCISEYGLMVVNNQDSLSLANNRESKTSDGNKDRAYSTFKVDIYGYGVILLELLTGKLVQSNGSELARWVHSVVREEWTVEVFDKALVSEDASGESMVNLLQVALKCINPSPEARPTMSEVAVIVNTIKDEDERSISSDS</sequence>
<evidence type="ECO:0000256" key="7">
    <source>
        <dbReference type="PROSITE-ProRule" id="PRU10141"/>
    </source>
</evidence>
<evidence type="ECO:0000313" key="13">
    <source>
        <dbReference type="Proteomes" id="UP000554482"/>
    </source>
</evidence>
<keyword evidence="10" id="KW-0732">Signal</keyword>
<protein>
    <submittedName>
        <fullName evidence="12">Receptor-like protein kinase</fullName>
    </submittedName>
</protein>
<feature type="signal peptide" evidence="10">
    <location>
        <begin position="1"/>
        <end position="22"/>
    </location>
</feature>
<dbReference type="Gene3D" id="3.80.10.10">
    <property type="entry name" value="Ribonuclease Inhibitor"/>
    <property type="match status" value="3"/>
</dbReference>
<evidence type="ECO:0000256" key="9">
    <source>
        <dbReference type="SAM" id="Phobius"/>
    </source>
</evidence>
<dbReference type="Gene3D" id="3.30.200.20">
    <property type="entry name" value="Phosphorylase Kinase, domain 1"/>
    <property type="match status" value="1"/>
</dbReference>
<keyword evidence="13" id="KW-1185">Reference proteome</keyword>
<evidence type="ECO:0000256" key="3">
    <source>
        <dbReference type="ARBA" id="ARBA00022692"/>
    </source>
</evidence>
<organism evidence="12 13">
    <name type="scientific">Thalictrum thalictroides</name>
    <name type="common">Rue-anemone</name>
    <name type="synonym">Anemone thalictroides</name>
    <dbReference type="NCBI Taxonomy" id="46969"/>
    <lineage>
        <taxon>Eukaryota</taxon>
        <taxon>Viridiplantae</taxon>
        <taxon>Streptophyta</taxon>
        <taxon>Embryophyta</taxon>
        <taxon>Tracheophyta</taxon>
        <taxon>Spermatophyta</taxon>
        <taxon>Magnoliopsida</taxon>
        <taxon>Ranunculales</taxon>
        <taxon>Ranunculaceae</taxon>
        <taxon>Thalictroideae</taxon>
        <taxon>Thalictrum</taxon>
    </lineage>
</organism>
<dbReference type="InterPro" id="IPR032675">
    <property type="entry name" value="LRR_dom_sf"/>
</dbReference>
<dbReference type="InterPro" id="IPR046959">
    <property type="entry name" value="PRK1-6/SRF4-like"/>
</dbReference>
<feature type="binding site" evidence="7">
    <location>
        <position position="371"/>
    </location>
    <ligand>
        <name>ATP</name>
        <dbReference type="ChEBI" id="CHEBI:30616"/>
    </ligand>
</feature>
<dbReference type="GO" id="GO:0016020">
    <property type="term" value="C:membrane"/>
    <property type="evidence" value="ECO:0007669"/>
    <property type="project" value="UniProtKB-SubCell"/>
</dbReference>
<proteinExistence type="predicted"/>
<accession>A0A7J6VEF7</accession>
<name>A0A7J6VEF7_THATH</name>
<keyword evidence="5 9" id="KW-1133">Transmembrane helix</keyword>
<keyword evidence="2" id="KW-0433">Leucine-rich repeat</keyword>
<feature type="domain" description="Protein kinase" evidence="11">
    <location>
        <begin position="343"/>
        <end position="609"/>
    </location>
</feature>
<dbReference type="Gene3D" id="1.10.510.10">
    <property type="entry name" value="Transferase(Phosphotransferase) domain 1"/>
    <property type="match status" value="1"/>
</dbReference>
<dbReference type="PROSITE" id="PS50011">
    <property type="entry name" value="PROTEIN_KINASE_DOM"/>
    <property type="match status" value="1"/>
</dbReference>
<keyword evidence="7" id="KW-0067">ATP-binding</keyword>
<dbReference type="InterPro" id="IPR013210">
    <property type="entry name" value="LRR_N_plant-typ"/>
</dbReference>
<evidence type="ECO:0000256" key="5">
    <source>
        <dbReference type="ARBA" id="ARBA00022989"/>
    </source>
</evidence>
<evidence type="ECO:0000256" key="6">
    <source>
        <dbReference type="ARBA" id="ARBA00023136"/>
    </source>
</evidence>
<feature type="region of interest" description="Disordered" evidence="8">
    <location>
        <begin position="281"/>
        <end position="319"/>
    </location>
</feature>
<comment type="subcellular location">
    <subcellularLocation>
        <location evidence="1">Membrane</location>
    </subcellularLocation>
</comment>
<evidence type="ECO:0000256" key="1">
    <source>
        <dbReference type="ARBA" id="ARBA00004370"/>
    </source>
</evidence>
<dbReference type="InterPro" id="IPR000719">
    <property type="entry name" value="Prot_kinase_dom"/>
</dbReference>
<dbReference type="Pfam" id="PF00560">
    <property type="entry name" value="LRR_1"/>
    <property type="match status" value="2"/>
</dbReference>
<keyword evidence="12" id="KW-0418">Kinase</keyword>
<dbReference type="Pfam" id="PF00069">
    <property type="entry name" value="Pkinase"/>
    <property type="match status" value="1"/>
</dbReference>
<dbReference type="InterPro" id="IPR011009">
    <property type="entry name" value="Kinase-like_dom_sf"/>
</dbReference>
<dbReference type="OrthoDB" id="69842at2759"/>
<evidence type="ECO:0000259" key="11">
    <source>
        <dbReference type="PROSITE" id="PS50011"/>
    </source>
</evidence>
<dbReference type="PANTHER" id="PTHR48007:SF79">
    <property type="entry name" value="(WILD MALAYSIAN BANANA) HYPOTHETICAL PROTEIN"/>
    <property type="match status" value="1"/>
</dbReference>
<feature type="chain" id="PRO_5029754233" evidence="10">
    <location>
        <begin position="23"/>
        <end position="621"/>
    </location>
</feature>
<keyword evidence="3 9" id="KW-0812">Transmembrane</keyword>
<feature type="compositionally biased region" description="Low complexity" evidence="8">
    <location>
        <begin position="288"/>
        <end position="317"/>
    </location>
</feature>
<evidence type="ECO:0000313" key="12">
    <source>
        <dbReference type="EMBL" id="KAF5182605.1"/>
    </source>
</evidence>
<dbReference type="FunFam" id="3.80.10.10:FF:000383">
    <property type="entry name" value="Leucine-rich repeat receptor protein kinase EMS1"/>
    <property type="match status" value="1"/>
</dbReference>
<comment type="caution">
    <text evidence="12">The sequence shown here is derived from an EMBL/GenBank/DDBJ whole genome shotgun (WGS) entry which is preliminary data.</text>
</comment>
<dbReference type="GO" id="GO:0005524">
    <property type="term" value="F:ATP binding"/>
    <property type="evidence" value="ECO:0007669"/>
    <property type="project" value="UniProtKB-UniRule"/>
</dbReference>
<keyword evidence="6 9" id="KW-0472">Membrane</keyword>